<organism evidence="4 5">
    <name type="scientific">Thyridium curvatum</name>
    <dbReference type="NCBI Taxonomy" id="1093900"/>
    <lineage>
        <taxon>Eukaryota</taxon>
        <taxon>Fungi</taxon>
        <taxon>Dikarya</taxon>
        <taxon>Ascomycota</taxon>
        <taxon>Pezizomycotina</taxon>
        <taxon>Sordariomycetes</taxon>
        <taxon>Sordariomycetidae</taxon>
        <taxon>Thyridiales</taxon>
        <taxon>Thyridiaceae</taxon>
        <taxon>Thyridium</taxon>
    </lineage>
</organism>
<feature type="region of interest" description="Disordered" evidence="2">
    <location>
        <begin position="249"/>
        <end position="276"/>
    </location>
</feature>
<dbReference type="PANTHER" id="PTHR47336">
    <property type="entry name" value="TRANSCRIPTION FACTOR HMS1-RELATED"/>
    <property type="match status" value="1"/>
</dbReference>
<dbReference type="RefSeq" id="XP_030989412.1">
    <property type="nucleotide sequence ID" value="XM_031133233.1"/>
</dbReference>
<name>A0A507AS40_9PEZI</name>
<dbReference type="EMBL" id="SKBQ01000087">
    <property type="protein sequence ID" value="TPX07701.1"/>
    <property type="molecule type" value="Genomic_DNA"/>
</dbReference>
<dbReference type="InterPro" id="IPR052099">
    <property type="entry name" value="Regulatory_TF_Diverse"/>
</dbReference>
<dbReference type="PANTHER" id="PTHR47336:SF2">
    <property type="entry name" value="TRANSCRIPTION FACTOR HMS1-RELATED"/>
    <property type="match status" value="1"/>
</dbReference>
<dbReference type="InParanoid" id="A0A507AS40"/>
<evidence type="ECO:0000259" key="3">
    <source>
        <dbReference type="PROSITE" id="PS50888"/>
    </source>
</evidence>
<reference evidence="4 5" key="1">
    <citation type="submission" date="2019-06" db="EMBL/GenBank/DDBJ databases">
        <title>Draft genome sequence of the filamentous fungus Phialemoniopsis curvata isolated from diesel fuel.</title>
        <authorList>
            <person name="Varaljay V.A."/>
            <person name="Lyon W.J."/>
            <person name="Crouch A.L."/>
            <person name="Drake C.E."/>
            <person name="Hollomon J.M."/>
            <person name="Nadeau L.J."/>
            <person name="Nunn H.S."/>
            <person name="Stevenson B.S."/>
            <person name="Bojanowski C.L."/>
            <person name="Crookes-Goodson W.J."/>
        </authorList>
    </citation>
    <scope>NUCLEOTIDE SEQUENCE [LARGE SCALE GENOMIC DNA]</scope>
    <source>
        <strain evidence="4 5">D216</strain>
    </source>
</reference>
<evidence type="ECO:0000313" key="4">
    <source>
        <dbReference type="EMBL" id="TPX07701.1"/>
    </source>
</evidence>
<dbReference type="PROSITE" id="PS50888">
    <property type="entry name" value="BHLH"/>
    <property type="match status" value="1"/>
</dbReference>
<dbReference type="Pfam" id="PF00010">
    <property type="entry name" value="HLH"/>
    <property type="match status" value="1"/>
</dbReference>
<dbReference type="InterPro" id="IPR036638">
    <property type="entry name" value="HLH_DNA-bd_sf"/>
</dbReference>
<feature type="compositionally biased region" description="Basic and acidic residues" evidence="2">
    <location>
        <begin position="264"/>
        <end position="276"/>
    </location>
</feature>
<dbReference type="CDD" id="cd11395">
    <property type="entry name" value="bHLHzip_SREBP_like"/>
    <property type="match status" value="1"/>
</dbReference>
<feature type="region of interest" description="Disordered" evidence="2">
    <location>
        <begin position="104"/>
        <end position="232"/>
    </location>
</feature>
<keyword evidence="5" id="KW-1185">Reference proteome</keyword>
<feature type="domain" description="BHLH" evidence="3">
    <location>
        <begin position="222"/>
        <end position="289"/>
    </location>
</feature>
<proteinExistence type="predicted"/>
<dbReference type="Gene3D" id="4.10.280.10">
    <property type="entry name" value="Helix-loop-helix DNA-binding domain"/>
    <property type="match status" value="1"/>
</dbReference>
<sequence>MNTNLFPTDLDLDLDMTKTANTPLPQMNMPFNGGYGATGWDNGLSYSPDVFIEDPSFDYFSMFSNNGASSNDFMSWPASQPYAAAAPTATSPADFLNFQDMDYLSESAGSPGEMTDSSSSRGTSRKHSRADDSDSSAAEEPVSPRTTTRPATKKSRPSPRFGKPSTKISKSSSSSKASSSAASETSSKPSVALRTAPRKVKSESSKSSPATPEDDLTAEEHRARQSHNLVEKKYRNRLNAQFEQLLAVLPADQQREATTSSKRGSQDADEKRMSKGDVLDLARRRIRALEQEKARLQAERAALLETASSMRGMTSPIMA</sequence>
<dbReference type="Proteomes" id="UP000319257">
    <property type="component" value="Unassembled WGS sequence"/>
</dbReference>
<accession>A0A507AS40</accession>
<feature type="compositionally biased region" description="Low complexity" evidence="2">
    <location>
        <begin position="163"/>
        <end position="190"/>
    </location>
</feature>
<feature type="coiled-coil region" evidence="1">
    <location>
        <begin position="279"/>
        <end position="306"/>
    </location>
</feature>
<evidence type="ECO:0000256" key="2">
    <source>
        <dbReference type="SAM" id="MobiDB-lite"/>
    </source>
</evidence>
<protein>
    <recommendedName>
        <fullName evidence="3">BHLH domain-containing protein</fullName>
    </recommendedName>
</protein>
<feature type="compositionally biased region" description="Basic and acidic residues" evidence="2">
    <location>
        <begin position="218"/>
        <end position="232"/>
    </location>
</feature>
<dbReference type="GO" id="GO:0046983">
    <property type="term" value="F:protein dimerization activity"/>
    <property type="evidence" value="ECO:0007669"/>
    <property type="project" value="InterPro"/>
</dbReference>
<dbReference type="OrthoDB" id="3542681at2759"/>
<evidence type="ECO:0000256" key="1">
    <source>
        <dbReference type="SAM" id="Coils"/>
    </source>
</evidence>
<dbReference type="GeneID" id="41978044"/>
<dbReference type="SMART" id="SM00353">
    <property type="entry name" value="HLH"/>
    <property type="match status" value="1"/>
</dbReference>
<dbReference type="InterPro" id="IPR011598">
    <property type="entry name" value="bHLH_dom"/>
</dbReference>
<evidence type="ECO:0000313" key="5">
    <source>
        <dbReference type="Proteomes" id="UP000319257"/>
    </source>
</evidence>
<dbReference type="STRING" id="1093900.A0A507AS40"/>
<dbReference type="SUPFAM" id="SSF47459">
    <property type="entry name" value="HLH, helix-loop-helix DNA-binding domain"/>
    <property type="match status" value="1"/>
</dbReference>
<keyword evidence="1" id="KW-0175">Coiled coil</keyword>
<comment type="caution">
    <text evidence="4">The sequence shown here is derived from an EMBL/GenBank/DDBJ whole genome shotgun (WGS) entry which is preliminary data.</text>
</comment>
<dbReference type="AlphaFoldDB" id="A0A507AS40"/>
<gene>
    <name evidence="4" type="ORF">E0L32_010597</name>
</gene>